<name>A0ABU5VQL7_9BACT</name>
<dbReference type="Proteomes" id="UP001302274">
    <property type="component" value="Unassembled WGS sequence"/>
</dbReference>
<evidence type="ECO:0000259" key="1">
    <source>
        <dbReference type="Pfam" id="PF00596"/>
    </source>
</evidence>
<dbReference type="RefSeq" id="WP_323574715.1">
    <property type="nucleotide sequence ID" value="NZ_JAYGJQ010000001.1"/>
</dbReference>
<reference evidence="2 3" key="1">
    <citation type="submission" date="2023-11" db="EMBL/GenBank/DDBJ databases">
        <title>A Novel Polar Bacteriovorax (B. antarcticus) Isolated from the Biocrust in Antarctica.</title>
        <authorList>
            <person name="Mun W."/>
            <person name="Choi S.Y."/>
            <person name="Mitchell R.J."/>
        </authorList>
    </citation>
    <scope>NUCLEOTIDE SEQUENCE [LARGE SCALE GENOMIC DNA]</scope>
    <source>
        <strain evidence="2 3">PP10</strain>
    </source>
</reference>
<evidence type="ECO:0000313" key="2">
    <source>
        <dbReference type="EMBL" id="MEA9355227.1"/>
    </source>
</evidence>
<sequence>MKVIDDGVIKYDRSNFSPCDGLAASEFQNLEYWRKKLYQMNLIGEYPEAKVGFGNMSVVQDYSEFTECSHPQFVITGTQTGKYSDLDGTHYTRVLDYEVDRLKIKMMGSIEASSEALTHAAIYAANSNIKAVFHIHSNEIWLQMLADGSDKTCASIPYGTVEMAHATMKCISNKDAGVFCMHGHEDGIVIYGRSLEEAGELTNKLYKKYVQSELQVSL</sequence>
<comment type="caution">
    <text evidence="2">The sequence shown here is derived from an EMBL/GenBank/DDBJ whole genome shotgun (WGS) entry which is preliminary data.</text>
</comment>
<evidence type="ECO:0000313" key="3">
    <source>
        <dbReference type="Proteomes" id="UP001302274"/>
    </source>
</evidence>
<gene>
    <name evidence="2" type="ORF">SHI21_03400</name>
</gene>
<dbReference type="EMBL" id="JAYGJQ010000001">
    <property type="protein sequence ID" value="MEA9355227.1"/>
    <property type="molecule type" value="Genomic_DNA"/>
</dbReference>
<proteinExistence type="predicted"/>
<keyword evidence="3" id="KW-1185">Reference proteome</keyword>
<dbReference type="InterPro" id="IPR001303">
    <property type="entry name" value="Aldolase_II/adducin_N"/>
</dbReference>
<dbReference type="SUPFAM" id="SSF53639">
    <property type="entry name" value="AraD/HMP-PK domain-like"/>
    <property type="match status" value="1"/>
</dbReference>
<dbReference type="InterPro" id="IPR036409">
    <property type="entry name" value="Aldolase_II/adducin_N_sf"/>
</dbReference>
<accession>A0ABU5VQL7</accession>
<dbReference type="Pfam" id="PF00596">
    <property type="entry name" value="Aldolase_II"/>
    <property type="match status" value="1"/>
</dbReference>
<dbReference type="Gene3D" id="3.40.225.10">
    <property type="entry name" value="Class II aldolase/adducin N-terminal domain"/>
    <property type="match status" value="1"/>
</dbReference>
<protein>
    <submittedName>
        <fullName evidence="2">Class II aldolase/adducin family protein</fullName>
    </submittedName>
</protein>
<organism evidence="2 3">
    <name type="scientific">Bacteriovorax antarcticus</name>
    <dbReference type="NCBI Taxonomy" id="3088717"/>
    <lineage>
        <taxon>Bacteria</taxon>
        <taxon>Pseudomonadati</taxon>
        <taxon>Bdellovibrionota</taxon>
        <taxon>Bacteriovoracia</taxon>
        <taxon>Bacteriovoracales</taxon>
        <taxon>Bacteriovoracaceae</taxon>
        <taxon>Bacteriovorax</taxon>
    </lineage>
</organism>
<feature type="domain" description="Class II aldolase/adducin N-terminal" evidence="1">
    <location>
        <begin position="51"/>
        <end position="201"/>
    </location>
</feature>